<keyword evidence="1" id="KW-0472">Membrane</keyword>
<gene>
    <name evidence="2" type="ORF">ACFQET_05240</name>
</gene>
<feature type="transmembrane region" description="Helical" evidence="1">
    <location>
        <begin position="47"/>
        <end position="70"/>
    </location>
</feature>
<accession>A0ABW1TN69</accession>
<evidence type="ECO:0008006" key="4">
    <source>
        <dbReference type="Google" id="ProtNLM"/>
    </source>
</evidence>
<evidence type="ECO:0000313" key="2">
    <source>
        <dbReference type="EMBL" id="MFC6274917.1"/>
    </source>
</evidence>
<protein>
    <recommendedName>
        <fullName evidence="4">DUF3923 family protein</fullName>
    </recommendedName>
</protein>
<proteinExistence type="predicted"/>
<reference evidence="3" key="1">
    <citation type="journal article" date="2019" name="Int. J. Syst. Evol. Microbiol.">
        <title>The Global Catalogue of Microorganisms (GCM) 10K type strain sequencing project: providing services to taxonomists for standard genome sequencing and annotation.</title>
        <authorList>
            <consortium name="The Broad Institute Genomics Platform"/>
            <consortium name="The Broad Institute Genome Sequencing Center for Infectious Disease"/>
            <person name="Wu L."/>
            <person name="Ma J."/>
        </authorList>
    </citation>
    <scope>NUCLEOTIDE SEQUENCE [LARGE SCALE GENOMIC DNA]</scope>
    <source>
        <strain evidence="3">CCM 8907</strain>
    </source>
</reference>
<keyword evidence="1" id="KW-0812">Transmembrane</keyword>
<name>A0ABW1TN69_9LACO</name>
<comment type="caution">
    <text evidence="2">The sequence shown here is derived from an EMBL/GenBank/DDBJ whole genome shotgun (WGS) entry which is preliminary data.</text>
</comment>
<dbReference type="RefSeq" id="WP_125640484.1">
    <property type="nucleotide sequence ID" value="NZ_JBHSSJ010000004.1"/>
</dbReference>
<evidence type="ECO:0000256" key="1">
    <source>
        <dbReference type="SAM" id="Phobius"/>
    </source>
</evidence>
<dbReference type="Proteomes" id="UP001596191">
    <property type="component" value="Unassembled WGS sequence"/>
</dbReference>
<evidence type="ECO:0000313" key="3">
    <source>
        <dbReference type="Proteomes" id="UP001596191"/>
    </source>
</evidence>
<sequence length="90" mass="10029">MTQLTNEVTTINRLDIIFAWVGGLWIVFKVFGLLSNRLYDSHSGAGTLLALLLLGVAILLGLFLSGRYLLVLRHSFKRTTTNPSHTTKKN</sequence>
<keyword evidence="3" id="KW-1185">Reference proteome</keyword>
<keyword evidence="1" id="KW-1133">Transmembrane helix</keyword>
<dbReference type="EMBL" id="JBHSSJ010000004">
    <property type="protein sequence ID" value="MFC6274917.1"/>
    <property type="molecule type" value="Genomic_DNA"/>
</dbReference>
<feature type="transmembrane region" description="Helical" evidence="1">
    <location>
        <begin position="16"/>
        <end position="35"/>
    </location>
</feature>
<organism evidence="2 3">
    <name type="scientific">Levilactobacillus tangyuanensis</name>
    <dbReference type="NCBI Taxonomy" id="2486021"/>
    <lineage>
        <taxon>Bacteria</taxon>
        <taxon>Bacillati</taxon>
        <taxon>Bacillota</taxon>
        <taxon>Bacilli</taxon>
        <taxon>Lactobacillales</taxon>
        <taxon>Lactobacillaceae</taxon>
        <taxon>Levilactobacillus</taxon>
    </lineage>
</organism>